<sequence length="93" mass="9936">MRTKKELIDALSERTQQPKNVSEAFLDALGDALRDTLASGDEVVLPGVGKFSVKAKAAKTGRNPRTGESIQIAARRSPAFSAAKVLKDAVDVR</sequence>
<dbReference type="CDD" id="cd13831">
    <property type="entry name" value="HU"/>
    <property type="match status" value="1"/>
</dbReference>
<proteinExistence type="inferred from homology"/>
<comment type="caution">
    <text evidence="5">The sequence shown here is derived from an EMBL/GenBank/DDBJ whole genome shotgun (WGS) entry which is preliminary data.</text>
</comment>
<dbReference type="PRINTS" id="PR01727">
    <property type="entry name" value="DNABINDINGHU"/>
</dbReference>
<evidence type="ECO:0000256" key="3">
    <source>
        <dbReference type="ARBA" id="ARBA00023125"/>
    </source>
</evidence>
<accession>A0ABP8HKJ1</accession>
<dbReference type="Pfam" id="PF00216">
    <property type="entry name" value="Bac_DNA_binding"/>
    <property type="match status" value="1"/>
</dbReference>
<dbReference type="SUPFAM" id="SSF47729">
    <property type="entry name" value="IHF-like DNA-binding proteins"/>
    <property type="match status" value="1"/>
</dbReference>
<dbReference type="Proteomes" id="UP001501671">
    <property type="component" value="Unassembled WGS sequence"/>
</dbReference>
<dbReference type="PANTHER" id="PTHR33175:SF3">
    <property type="entry name" value="DNA-BINDING PROTEIN HU-BETA"/>
    <property type="match status" value="1"/>
</dbReference>
<protein>
    <submittedName>
        <fullName evidence="5">DNA-binding protein HU-beta</fullName>
    </submittedName>
</protein>
<dbReference type="InterPro" id="IPR010992">
    <property type="entry name" value="IHF-like_DNA-bd_dom_sf"/>
</dbReference>
<evidence type="ECO:0000256" key="4">
    <source>
        <dbReference type="RuleBase" id="RU003939"/>
    </source>
</evidence>
<name>A0ABP8HKJ1_9BURK</name>
<evidence type="ECO:0000256" key="2">
    <source>
        <dbReference type="ARBA" id="ARBA00023067"/>
    </source>
</evidence>
<evidence type="ECO:0000313" key="5">
    <source>
        <dbReference type="EMBL" id="GAA4340437.1"/>
    </source>
</evidence>
<keyword evidence="6" id="KW-1185">Reference proteome</keyword>
<dbReference type="RefSeq" id="WP_345251680.1">
    <property type="nucleotide sequence ID" value="NZ_BAABFO010000025.1"/>
</dbReference>
<organism evidence="5 6">
    <name type="scientific">Pigmentiphaga soli</name>
    <dbReference type="NCBI Taxonomy" id="1007095"/>
    <lineage>
        <taxon>Bacteria</taxon>
        <taxon>Pseudomonadati</taxon>
        <taxon>Pseudomonadota</taxon>
        <taxon>Betaproteobacteria</taxon>
        <taxon>Burkholderiales</taxon>
        <taxon>Alcaligenaceae</taxon>
        <taxon>Pigmentiphaga</taxon>
    </lineage>
</organism>
<dbReference type="Gene3D" id="4.10.520.10">
    <property type="entry name" value="IHF-like DNA-binding proteins"/>
    <property type="match status" value="1"/>
</dbReference>
<evidence type="ECO:0000313" key="6">
    <source>
        <dbReference type="Proteomes" id="UP001501671"/>
    </source>
</evidence>
<keyword evidence="3 5" id="KW-0238">DNA-binding</keyword>
<dbReference type="SMART" id="SM00411">
    <property type="entry name" value="BHL"/>
    <property type="match status" value="1"/>
</dbReference>
<reference evidence="6" key="1">
    <citation type="journal article" date="2019" name="Int. J. Syst. Evol. Microbiol.">
        <title>The Global Catalogue of Microorganisms (GCM) 10K type strain sequencing project: providing services to taxonomists for standard genome sequencing and annotation.</title>
        <authorList>
            <consortium name="The Broad Institute Genomics Platform"/>
            <consortium name="The Broad Institute Genome Sequencing Center for Infectious Disease"/>
            <person name="Wu L."/>
            <person name="Ma J."/>
        </authorList>
    </citation>
    <scope>NUCLEOTIDE SEQUENCE [LARGE SCALE GENOMIC DNA]</scope>
    <source>
        <strain evidence="6">JCM 17666</strain>
    </source>
</reference>
<dbReference type="GO" id="GO:0003677">
    <property type="term" value="F:DNA binding"/>
    <property type="evidence" value="ECO:0007669"/>
    <property type="project" value="UniProtKB-KW"/>
</dbReference>
<gene>
    <name evidence="5" type="primary">hupB</name>
    <name evidence="5" type="ORF">GCM10023144_40150</name>
</gene>
<dbReference type="PANTHER" id="PTHR33175">
    <property type="entry name" value="DNA-BINDING PROTEIN HU"/>
    <property type="match status" value="1"/>
</dbReference>
<comment type="similarity">
    <text evidence="1 4">Belongs to the bacterial histone-like protein family.</text>
</comment>
<keyword evidence="2" id="KW-0226">DNA condensation</keyword>
<dbReference type="EMBL" id="BAABFO010000025">
    <property type="protein sequence ID" value="GAA4340437.1"/>
    <property type="molecule type" value="Genomic_DNA"/>
</dbReference>
<evidence type="ECO:0000256" key="1">
    <source>
        <dbReference type="ARBA" id="ARBA00010529"/>
    </source>
</evidence>
<dbReference type="InterPro" id="IPR000119">
    <property type="entry name" value="Hist_DNA-bd"/>
</dbReference>